<evidence type="ECO:0000256" key="1">
    <source>
        <dbReference type="ARBA" id="ARBA00022553"/>
    </source>
</evidence>
<gene>
    <name evidence="3" type="ORF">CA163_37480</name>
</gene>
<dbReference type="InterPro" id="IPR036890">
    <property type="entry name" value="HATPase_C_sf"/>
</dbReference>
<comment type="caution">
    <text evidence="3">The sequence shown here is derived from an EMBL/GenBank/DDBJ whole genome shotgun (WGS) entry which is preliminary data.</text>
</comment>
<dbReference type="Gene3D" id="3.30.565.10">
    <property type="entry name" value="Histidine kinase-like ATPase, C-terminal domain"/>
    <property type="match status" value="1"/>
</dbReference>
<dbReference type="InterPro" id="IPR005467">
    <property type="entry name" value="His_kinase_dom"/>
</dbReference>
<dbReference type="AlphaFoldDB" id="A0A227IQ78"/>
<dbReference type="SUPFAM" id="SSF55874">
    <property type="entry name" value="ATPase domain of HSP90 chaperone/DNA topoisomerase II/histidine kinase"/>
    <property type="match status" value="1"/>
</dbReference>
<keyword evidence="1" id="KW-0597">Phosphoprotein</keyword>
<proteinExistence type="predicted"/>
<name>A0A227IQ78_VIBPH</name>
<protein>
    <recommendedName>
        <fullName evidence="2">Histidine kinase domain-containing protein</fullName>
    </recommendedName>
</protein>
<feature type="non-terminal residue" evidence="3">
    <location>
        <position position="1"/>
    </location>
</feature>
<dbReference type="PROSITE" id="PS50109">
    <property type="entry name" value="HIS_KIN"/>
    <property type="match status" value="1"/>
</dbReference>
<organism evidence="3 4">
    <name type="scientific">Vibrio parahaemolyticus</name>
    <dbReference type="NCBI Taxonomy" id="670"/>
    <lineage>
        <taxon>Bacteria</taxon>
        <taxon>Pseudomonadati</taxon>
        <taxon>Pseudomonadota</taxon>
        <taxon>Gammaproteobacteria</taxon>
        <taxon>Vibrionales</taxon>
        <taxon>Vibrionaceae</taxon>
        <taxon>Vibrio</taxon>
    </lineage>
</organism>
<feature type="non-terminal residue" evidence="3">
    <location>
        <position position="81"/>
    </location>
</feature>
<sequence length="81" mass="9081">LMTILNDILDFSKVEENKLELEKAPFHLEQVLTPVCSAIQPLIDEKSIDLIVENDVPNNTEFTGDCARLRQILFNLAGNAV</sequence>
<dbReference type="PANTHER" id="PTHR43719">
    <property type="entry name" value="TWO-COMPONENT HISTIDINE KINASE"/>
    <property type="match status" value="1"/>
</dbReference>
<dbReference type="Proteomes" id="UP000214596">
    <property type="component" value="Unassembled WGS sequence"/>
</dbReference>
<accession>A0A227IQ78</accession>
<dbReference type="InterPro" id="IPR050956">
    <property type="entry name" value="2C_system_His_kinase"/>
</dbReference>
<evidence type="ECO:0000313" key="3">
    <source>
        <dbReference type="EMBL" id="OXE24295.1"/>
    </source>
</evidence>
<reference evidence="3 4" key="1">
    <citation type="journal article" date="2017" name="Appl. Environ. Microbiol.">
        <title>Parallel evolution of two clades of a major Atlantic endemic Vibrio parahaemolyticus pathogen lineage by independent acquisition of related pathogenicity islands.</title>
        <authorList>
            <person name="Xu F."/>
            <person name="Gonzalez-Escalona N."/>
            <person name="Drees K.P."/>
            <person name="Sebra R.P."/>
            <person name="Cooper V.S."/>
            <person name="Jones S.H."/>
            <person name="Whistler C.A."/>
        </authorList>
    </citation>
    <scope>NUCLEOTIDE SEQUENCE [LARGE SCALE GENOMIC DNA]</scope>
    <source>
        <strain evidence="3 4">MAVP-3</strain>
    </source>
</reference>
<feature type="domain" description="Histidine kinase" evidence="2">
    <location>
        <begin position="1"/>
        <end position="81"/>
    </location>
</feature>
<evidence type="ECO:0000259" key="2">
    <source>
        <dbReference type="PROSITE" id="PS50109"/>
    </source>
</evidence>
<dbReference type="EMBL" id="NIXT01005129">
    <property type="protein sequence ID" value="OXE24295.1"/>
    <property type="molecule type" value="Genomic_DNA"/>
</dbReference>
<evidence type="ECO:0000313" key="4">
    <source>
        <dbReference type="Proteomes" id="UP000214596"/>
    </source>
</evidence>
<dbReference type="PANTHER" id="PTHR43719:SF28">
    <property type="entry name" value="PEROXIDE STRESS-ACTIVATED HISTIDINE KINASE MAK1-RELATED"/>
    <property type="match status" value="1"/>
</dbReference>